<dbReference type="EMBL" id="VSSQ01000165">
    <property type="protein sequence ID" value="MPL82652.1"/>
    <property type="molecule type" value="Genomic_DNA"/>
</dbReference>
<protein>
    <recommendedName>
        <fullName evidence="2">RNA helicase</fullName>
    </recommendedName>
</protein>
<gene>
    <name evidence="1" type="ORF">SDC9_28600</name>
</gene>
<name>A0A644UV27_9ZZZZ</name>
<sequence length="150" mass="17181">MIAGRARFRYIKKLQRAAGHRLPDNAFHPANLEAITGSMNIDSLDPGTRDQVLRFFKDFLECTCRDSPLCGCPERKFVISILELREMGLNHKEIHRHLIDEYGIDLFPADILSFLEESVHLLEAIRSVADLAGQNDLVKRADEHIREISR</sequence>
<dbReference type="Pfam" id="PF19131">
    <property type="entry name" value="DUF5814"/>
    <property type="match status" value="1"/>
</dbReference>
<reference evidence="1" key="1">
    <citation type="submission" date="2019-08" db="EMBL/GenBank/DDBJ databases">
        <authorList>
            <person name="Kucharzyk K."/>
            <person name="Murdoch R.W."/>
            <person name="Higgins S."/>
            <person name="Loffler F."/>
        </authorList>
    </citation>
    <scope>NUCLEOTIDE SEQUENCE</scope>
</reference>
<evidence type="ECO:0008006" key="2">
    <source>
        <dbReference type="Google" id="ProtNLM"/>
    </source>
</evidence>
<dbReference type="AlphaFoldDB" id="A0A644UV27"/>
<organism evidence="1">
    <name type="scientific">bioreactor metagenome</name>
    <dbReference type="NCBI Taxonomy" id="1076179"/>
    <lineage>
        <taxon>unclassified sequences</taxon>
        <taxon>metagenomes</taxon>
        <taxon>ecological metagenomes</taxon>
    </lineage>
</organism>
<accession>A0A644UV27</accession>
<proteinExistence type="predicted"/>
<dbReference type="InterPro" id="IPR043852">
    <property type="entry name" value="DUF5814"/>
</dbReference>
<evidence type="ECO:0000313" key="1">
    <source>
        <dbReference type="EMBL" id="MPL82652.1"/>
    </source>
</evidence>
<comment type="caution">
    <text evidence="1">The sequence shown here is derived from an EMBL/GenBank/DDBJ whole genome shotgun (WGS) entry which is preliminary data.</text>
</comment>